<evidence type="ECO:0000313" key="6">
    <source>
        <dbReference type="RefSeq" id="XP_022242337.1"/>
    </source>
</evidence>
<evidence type="ECO:0000313" key="5">
    <source>
        <dbReference type="RefSeq" id="XP_022242336.1"/>
    </source>
</evidence>
<dbReference type="RefSeq" id="XP_013775174.1">
    <property type="nucleotide sequence ID" value="XM_013919720.2"/>
</dbReference>
<accession>A0ABM1B5E7</accession>
<dbReference type="RefSeq" id="XP_013775173.1">
    <property type="nucleotide sequence ID" value="XM_013919719.2"/>
</dbReference>
<evidence type="ECO:0000313" key="3">
    <source>
        <dbReference type="RefSeq" id="XP_013775173.1"/>
    </source>
</evidence>
<dbReference type="Proteomes" id="UP000694941">
    <property type="component" value="Unplaced"/>
</dbReference>
<dbReference type="RefSeq" id="XP_022242337.1">
    <property type="nucleotide sequence ID" value="XM_022386629.1"/>
</dbReference>
<sequence length="245" mass="26668">MDPLPSKAKPVSTRKFGIPAWMTRELNKLNVCKDLDKYGSSPPTSDTDFFWDMEKMGESTIVTSSIAGHQDISTDNSSKDTLQVSFSMIKPTMFKEPPKLDLSVSGPVLKAPSVDDKLYHSHSCSSSASAESTPNATPCSSPSISRKVKESALQANPALACDQSWNSRWLSSTVTSHGKNTTVYNAPLSPVKEAPDGPLLPKADTPRVENLESDSRVRKTSAPSITRKKYLFSNSDINIVSPTSW</sequence>
<feature type="region of interest" description="Disordered" evidence="1">
    <location>
        <begin position="186"/>
        <end position="224"/>
    </location>
</feature>
<proteinExistence type="predicted"/>
<dbReference type="RefSeq" id="XP_022242339.1">
    <property type="nucleotide sequence ID" value="XM_022386631.1"/>
</dbReference>
<gene>
    <name evidence="3 4 5 6 7 8" type="primary">LOC106460035</name>
</gene>
<dbReference type="RefSeq" id="XP_022242336.1">
    <property type="nucleotide sequence ID" value="XM_022386628.1"/>
</dbReference>
<name>A0ABM1B5E7_LIMPO</name>
<evidence type="ECO:0000256" key="1">
    <source>
        <dbReference type="SAM" id="MobiDB-lite"/>
    </source>
</evidence>
<feature type="region of interest" description="Disordered" evidence="1">
    <location>
        <begin position="120"/>
        <end position="143"/>
    </location>
</feature>
<evidence type="ECO:0000313" key="8">
    <source>
        <dbReference type="RefSeq" id="XP_022242339.1"/>
    </source>
</evidence>
<evidence type="ECO:0000313" key="2">
    <source>
        <dbReference type="Proteomes" id="UP000694941"/>
    </source>
</evidence>
<feature type="compositionally biased region" description="Low complexity" evidence="1">
    <location>
        <begin position="121"/>
        <end position="132"/>
    </location>
</feature>
<evidence type="ECO:0000313" key="7">
    <source>
        <dbReference type="RefSeq" id="XP_022242338.1"/>
    </source>
</evidence>
<organism evidence="2 3">
    <name type="scientific">Limulus polyphemus</name>
    <name type="common">Atlantic horseshoe crab</name>
    <dbReference type="NCBI Taxonomy" id="6850"/>
    <lineage>
        <taxon>Eukaryota</taxon>
        <taxon>Metazoa</taxon>
        <taxon>Ecdysozoa</taxon>
        <taxon>Arthropoda</taxon>
        <taxon>Chelicerata</taxon>
        <taxon>Merostomata</taxon>
        <taxon>Xiphosura</taxon>
        <taxon>Limulidae</taxon>
        <taxon>Limulus</taxon>
    </lineage>
</organism>
<feature type="compositionally biased region" description="Polar residues" evidence="1">
    <location>
        <begin position="133"/>
        <end position="143"/>
    </location>
</feature>
<dbReference type="RefSeq" id="XP_022242338.1">
    <property type="nucleotide sequence ID" value="XM_022386630.1"/>
</dbReference>
<protein>
    <submittedName>
        <fullName evidence="3 4">Uncharacterized protein LOC106460035</fullName>
    </submittedName>
</protein>
<dbReference type="GeneID" id="106460035"/>
<keyword evidence="2" id="KW-1185">Reference proteome</keyword>
<feature type="compositionally biased region" description="Basic and acidic residues" evidence="1">
    <location>
        <begin position="204"/>
        <end position="217"/>
    </location>
</feature>
<reference evidence="3 4" key="1">
    <citation type="submission" date="2025-05" db="UniProtKB">
        <authorList>
            <consortium name="RefSeq"/>
        </authorList>
    </citation>
    <scope>IDENTIFICATION</scope>
    <source>
        <tissue evidence="3 4">Muscle</tissue>
    </source>
</reference>
<evidence type="ECO:0000313" key="4">
    <source>
        <dbReference type="RefSeq" id="XP_013775174.1"/>
    </source>
</evidence>